<dbReference type="eggNOG" id="COG3391">
    <property type="taxonomic scope" value="Bacteria"/>
</dbReference>
<dbReference type="STRING" id="1304284.L21TH_0758"/>
<evidence type="ECO:0000313" key="2">
    <source>
        <dbReference type="Proteomes" id="UP000013378"/>
    </source>
</evidence>
<name>R1CX65_9FIRM</name>
<evidence type="ECO:0000313" key="1">
    <source>
        <dbReference type="EMBL" id="EOD01219.1"/>
    </source>
</evidence>
<reference evidence="1 2" key="1">
    <citation type="journal article" date="2015" name="Geomicrobiol. J.">
        <title>Caldisalinibacter kiritimatiensis gen. nov., sp. nov., a moderately thermohalophilic thiosulfate-reducing bacterium from a hypersaline microbial mat.</title>
        <authorList>
            <person name="Ben Hania W."/>
            <person name="Joseph M."/>
            <person name="Fiebig A."/>
            <person name="Bunk B."/>
            <person name="Klenk H.-P."/>
            <person name="Fardeau M.-L."/>
            <person name="Spring S."/>
        </authorList>
    </citation>
    <scope>NUCLEOTIDE SEQUENCE [LARGE SCALE GENOMIC DNA]</scope>
    <source>
        <strain evidence="1 2">L21-TH-D2</strain>
    </source>
</reference>
<dbReference type="AlphaFoldDB" id="R1CX65"/>
<proteinExistence type="predicted"/>
<keyword evidence="2" id="KW-1185">Reference proteome</keyword>
<organism evidence="1 2">
    <name type="scientific">Caldisalinibacter kiritimatiensis</name>
    <dbReference type="NCBI Taxonomy" id="1304284"/>
    <lineage>
        <taxon>Bacteria</taxon>
        <taxon>Bacillati</taxon>
        <taxon>Bacillota</taxon>
        <taxon>Tissierellia</taxon>
        <taxon>Tissierellales</taxon>
        <taxon>Thermohalobacteraceae</taxon>
        <taxon>Caldisalinibacter</taxon>
    </lineage>
</organism>
<comment type="caution">
    <text evidence="1">The sequence shown here is derived from an EMBL/GenBank/DDBJ whole genome shotgun (WGS) entry which is preliminary data.</text>
</comment>
<gene>
    <name evidence="1" type="ORF">L21TH_0758</name>
</gene>
<accession>R1CX65</accession>
<dbReference type="Proteomes" id="UP000013378">
    <property type="component" value="Unassembled WGS sequence"/>
</dbReference>
<sequence length="440" mass="48127">MRVVEFCNELIRIENDGGSPINNTIMTDTILLDNIDSITVLDICQGSVSITANTITWDIGDLAQGVSNVAVLQAEITGSFSTIGNKVLDEANVQGNSKGGPLTDGPATGQGITVQQEFAEPILTNNKTLIDGPTTIPVNEFSTWEFTVEISNAGTGIIQDVIATDLILLNIITEIVEVSLSKGSVSFSSDQITWDIGDLALGETVTGIFKVVGAFTAPCDQQPLNRTFAVGFDPVTNQFVETGIESGATINVLSPIEPFKSECIITDKVYAHCQQRECFTDVEVNLGNNQLQDIKFKQGVIVENTLVITDILNKPNFKRVQFVLTIPYEVILTNGEKIEGVLPDISKDIVLFIPDSRDEFDFRIVVETASKVLEEQVQNDILTFAAGVFIIIKVVGKVQLLIPSFGFCVDPPLCEEFTPRDICKEFDYASFPDFYPEQYE</sequence>
<dbReference type="RefSeq" id="WP_006309263.1">
    <property type="nucleotide sequence ID" value="NZ_ARZA01000070.1"/>
</dbReference>
<evidence type="ECO:0008006" key="3">
    <source>
        <dbReference type="Google" id="ProtNLM"/>
    </source>
</evidence>
<dbReference type="EMBL" id="ARZA01000070">
    <property type="protein sequence ID" value="EOD01219.1"/>
    <property type="molecule type" value="Genomic_DNA"/>
</dbReference>
<protein>
    <recommendedName>
        <fullName evidence="3">DUF11 domain-containing protein</fullName>
    </recommendedName>
</protein>